<feature type="transmembrane region" description="Helical" evidence="1">
    <location>
        <begin position="71"/>
        <end position="88"/>
    </location>
</feature>
<dbReference type="EMBL" id="VXIV02001172">
    <property type="protein sequence ID" value="KAF6034030.1"/>
    <property type="molecule type" value="Genomic_DNA"/>
</dbReference>
<comment type="caution">
    <text evidence="2">The sequence shown here is derived from an EMBL/GenBank/DDBJ whole genome shotgun (WGS) entry which is preliminary data.</text>
</comment>
<accession>A0A7J7K5Y2</accession>
<evidence type="ECO:0000256" key="1">
    <source>
        <dbReference type="SAM" id="Phobius"/>
    </source>
</evidence>
<feature type="transmembrane region" description="Helical" evidence="1">
    <location>
        <begin position="32"/>
        <end position="51"/>
    </location>
</feature>
<dbReference type="Proteomes" id="UP000593567">
    <property type="component" value="Unassembled WGS sequence"/>
</dbReference>
<keyword evidence="3" id="KW-1185">Reference proteome</keyword>
<feature type="transmembrane region" description="Helical" evidence="1">
    <location>
        <begin position="100"/>
        <end position="120"/>
    </location>
</feature>
<reference evidence="2" key="1">
    <citation type="submission" date="2020-06" db="EMBL/GenBank/DDBJ databases">
        <title>Draft genome of Bugula neritina, a colonial animal packing powerful symbionts and potential medicines.</title>
        <authorList>
            <person name="Rayko M."/>
        </authorList>
    </citation>
    <scope>NUCLEOTIDE SEQUENCE [LARGE SCALE GENOMIC DNA]</scope>
    <source>
        <strain evidence="2">Kwan_BN1</strain>
    </source>
</reference>
<keyword evidence="1" id="KW-1133">Transmembrane helix</keyword>
<protein>
    <submittedName>
        <fullName evidence="2">Uncharacterized protein</fullName>
    </submittedName>
</protein>
<evidence type="ECO:0000313" key="3">
    <source>
        <dbReference type="Proteomes" id="UP000593567"/>
    </source>
</evidence>
<evidence type="ECO:0000313" key="2">
    <source>
        <dbReference type="EMBL" id="KAF6034030.1"/>
    </source>
</evidence>
<name>A0A7J7K5Y2_BUGNE</name>
<proteinExistence type="predicted"/>
<keyword evidence="1" id="KW-0472">Membrane</keyword>
<keyword evidence="1" id="KW-0812">Transmembrane</keyword>
<gene>
    <name evidence="2" type="ORF">EB796_007657</name>
</gene>
<organism evidence="2 3">
    <name type="scientific">Bugula neritina</name>
    <name type="common">Brown bryozoan</name>
    <name type="synonym">Sertularia neritina</name>
    <dbReference type="NCBI Taxonomy" id="10212"/>
    <lineage>
        <taxon>Eukaryota</taxon>
        <taxon>Metazoa</taxon>
        <taxon>Spiralia</taxon>
        <taxon>Lophotrochozoa</taxon>
        <taxon>Bryozoa</taxon>
        <taxon>Gymnolaemata</taxon>
        <taxon>Cheilostomatida</taxon>
        <taxon>Flustrina</taxon>
        <taxon>Buguloidea</taxon>
        <taxon>Bugulidae</taxon>
        <taxon>Bugula</taxon>
    </lineage>
</organism>
<sequence length="285" mass="33048">MPGVATVVYSFKYRGDIKTVVHHPHTMSYPEIIKMTGMYIFASCAIAFDLFSVICEFNCLHGNIAGGVVDIVFYISKAIFTLLQCLFIRKFLNSCFDSKPFLQVSLVSIMAANMAIWMYTTINKCFHIYFSTVFECIIEIWSRMKHLDFTIRVPENADLDNGQLNQLHYDVKGKNDVHKQLKSKLFTTQRRLWLWIEQLYQELTAQFTTQSEDMLVQCSRYNMTLQKTIEALDSTIKKEVIALQDIEELKKLNDYAEVIAPLHNANNDTIHSMATNHSNHFEQKR</sequence>
<dbReference type="AlphaFoldDB" id="A0A7J7K5Y2"/>